<accession>K9W5D4</accession>
<dbReference type="GO" id="GO:0003729">
    <property type="term" value="F:mRNA binding"/>
    <property type="evidence" value="ECO:0007669"/>
    <property type="project" value="InterPro"/>
</dbReference>
<evidence type="ECO:0000256" key="1">
    <source>
        <dbReference type="ARBA" id="ARBA00006620"/>
    </source>
</evidence>
<gene>
    <name evidence="8" type="ORF">Cri9333_4175</name>
</gene>
<dbReference type="SUPFAM" id="SSF54786">
    <property type="entry name" value="YcfA/nrd intein domain"/>
    <property type="match status" value="1"/>
</dbReference>
<dbReference type="InterPro" id="IPR012933">
    <property type="entry name" value="HicA_mRNA_interferase"/>
</dbReference>
<dbReference type="Proteomes" id="UP000010472">
    <property type="component" value="Chromosome"/>
</dbReference>
<dbReference type="PANTHER" id="PTHR34873">
    <property type="entry name" value="SSR1766 PROTEIN"/>
    <property type="match status" value="1"/>
</dbReference>
<keyword evidence="6" id="KW-0694">RNA-binding</keyword>
<evidence type="ECO:0000256" key="7">
    <source>
        <dbReference type="ARBA" id="ARBA00023016"/>
    </source>
</evidence>
<dbReference type="GO" id="GO:0004519">
    <property type="term" value="F:endonuclease activity"/>
    <property type="evidence" value="ECO:0007669"/>
    <property type="project" value="UniProtKB-KW"/>
</dbReference>
<evidence type="ECO:0000256" key="2">
    <source>
        <dbReference type="ARBA" id="ARBA00022649"/>
    </source>
</evidence>
<dbReference type="Gene3D" id="3.30.920.30">
    <property type="entry name" value="Hypothetical protein"/>
    <property type="match status" value="1"/>
</dbReference>
<evidence type="ECO:0000313" key="8">
    <source>
        <dbReference type="EMBL" id="AFZ14967.1"/>
    </source>
</evidence>
<evidence type="ECO:0000256" key="6">
    <source>
        <dbReference type="ARBA" id="ARBA00022884"/>
    </source>
</evidence>
<keyword evidence="7" id="KW-0346">Stress response</keyword>
<dbReference type="InterPro" id="IPR038570">
    <property type="entry name" value="HicA_sf"/>
</dbReference>
<keyword evidence="3" id="KW-0540">Nuclease</keyword>
<dbReference type="GO" id="GO:0016787">
    <property type="term" value="F:hydrolase activity"/>
    <property type="evidence" value="ECO:0007669"/>
    <property type="project" value="UniProtKB-KW"/>
</dbReference>
<dbReference type="Pfam" id="PF07927">
    <property type="entry name" value="HicA_toxin"/>
    <property type="match status" value="1"/>
</dbReference>
<keyword evidence="2" id="KW-1277">Toxin-antitoxin system</keyword>
<sequence>MKVRELIRLLEDDGWYLARTRGSHRQFYHPEKTGVVTVPGKFSKDVPIGTLKAIFKQAQLGDEDEI</sequence>
<dbReference type="KEGG" id="cep:Cri9333_4175"/>
<keyword evidence="4" id="KW-0255">Endonuclease</keyword>
<organism evidence="8 9">
    <name type="scientific">Crinalium epipsammum PCC 9333</name>
    <dbReference type="NCBI Taxonomy" id="1173022"/>
    <lineage>
        <taxon>Bacteria</taxon>
        <taxon>Bacillati</taxon>
        <taxon>Cyanobacteriota</taxon>
        <taxon>Cyanophyceae</taxon>
        <taxon>Gomontiellales</taxon>
        <taxon>Gomontiellaceae</taxon>
        <taxon>Crinalium</taxon>
    </lineage>
</organism>
<keyword evidence="9" id="KW-1185">Reference proteome</keyword>
<evidence type="ECO:0000313" key="9">
    <source>
        <dbReference type="Proteomes" id="UP000010472"/>
    </source>
</evidence>
<proteinExistence type="inferred from homology"/>
<keyword evidence="5" id="KW-0378">Hydrolase</keyword>
<evidence type="ECO:0000256" key="3">
    <source>
        <dbReference type="ARBA" id="ARBA00022722"/>
    </source>
</evidence>
<dbReference type="EMBL" id="CP003620">
    <property type="protein sequence ID" value="AFZ14967.1"/>
    <property type="molecule type" value="Genomic_DNA"/>
</dbReference>
<dbReference type="HOGENOM" id="CLU_164851_4_2_3"/>
<dbReference type="PANTHER" id="PTHR34873:SF3">
    <property type="entry name" value="ADDICTION MODULE TOXIN, HICA FAMILY"/>
    <property type="match status" value="1"/>
</dbReference>
<comment type="similarity">
    <text evidence="1">Belongs to the HicA mRNA interferase family.</text>
</comment>
<protein>
    <submittedName>
        <fullName evidence="8">YcfA family protein</fullName>
    </submittedName>
</protein>
<dbReference type="eggNOG" id="COG1724">
    <property type="taxonomic scope" value="Bacteria"/>
</dbReference>
<dbReference type="RefSeq" id="WP_015205062.1">
    <property type="nucleotide sequence ID" value="NC_019753.1"/>
</dbReference>
<evidence type="ECO:0000256" key="4">
    <source>
        <dbReference type="ARBA" id="ARBA00022759"/>
    </source>
</evidence>
<dbReference type="PATRIC" id="fig|1173022.3.peg.4513"/>
<dbReference type="OrthoDB" id="9811409at2"/>
<reference evidence="8 9" key="1">
    <citation type="submission" date="2012-06" db="EMBL/GenBank/DDBJ databases">
        <title>Finished chromosome of genome of Crinalium epipsammum PCC 9333.</title>
        <authorList>
            <consortium name="US DOE Joint Genome Institute"/>
            <person name="Gugger M."/>
            <person name="Coursin T."/>
            <person name="Rippka R."/>
            <person name="Tandeau De Marsac N."/>
            <person name="Huntemann M."/>
            <person name="Wei C.-L."/>
            <person name="Han J."/>
            <person name="Detter J.C."/>
            <person name="Han C."/>
            <person name="Tapia R."/>
            <person name="Davenport K."/>
            <person name="Daligault H."/>
            <person name="Erkkila T."/>
            <person name="Gu W."/>
            <person name="Munk A.C.C."/>
            <person name="Teshima H."/>
            <person name="Xu Y."/>
            <person name="Chain P."/>
            <person name="Chen A."/>
            <person name="Krypides N."/>
            <person name="Mavromatis K."/>
            <person name="Markowitz V."/>
            <person name="Szeto E."/>
            <person name="Ivanova N."/>
            <person name="Mikhailova N."/>
            <person name="Ovchinnikova G."/>
            <person name="Pagani I."/>
            <person name="Pati A."/>
            <person name="Goodwin L."/>
            <person name="Peters L."/>
            <person name="Pitluck S."/>
            <person name="Woyke T."/>
            <person name="Kerfeld C."/>
        </authorList>
    </citation>
    <scope>NUCLEOTIDE SEQUENCE [LARGE SCALE GENOMIC DNA]</scope>
    <source>
        <strain evidence="8 9">PCC 9333</strain>
    </source>
</reference>
<name>K9W5D4_9CYAN</name>
<dbReference type="AlphaFoldDB" id="K9W5D4"/>
<evidence type="ECO:0000256" key="5">
    <source>
        <dbReference type="ARBA" id="ARBA00022801"/>
    </source>
</evidence>